<dbReference type="GO" id="GO:0007165">
    <property type="term" value="P:signal transduction"/>
    <property type="evidence" value="ECO:0007669"/>
    <property type="project" value="TreeGrafter"/>
</dbReference>
<dbReference type="PROSITE" id="PS50179">
    <property type="entry name" value="VHS"/>
    <property type="match status" value="1"/>
</dbReference>
<sequence>MILVVNFFVVALLSVPISVRLLSALLTERATSGILQSDDWGLNMEICDIINETDEGPRDAVKAIKKRIVGNNNFREIMLSLTVLEACVKNCGHRFQVLVASQEFVEGVLVRSILPKYNPPTALHDRVLSLIQSWADAFRSSPSLVGVVYVYDDLRRRGLEFPMTDLDALSPIHTPNRVGISHLKALGVRVIKILCCVVSICLPICPTKPLPKRSLI</sequence>
<dbReference type="Proteomes" id="UP000261660">
    <property type="component" value="Unplaced"/>
</dbReference>
<keyword evidence="4" id="KW-0732">Signal</keyword>
<dbReference type="PANTHER" id="PTHR13856">
    <property type="entry name" value="VHS DOMAIN CONTAINING PROTEIN FAMILY"/>
    <property type="match status" value="1"/>
</dbReference>
<feature type="chain" id="PRO_5018757432" evidence="4">
    <location>
        <begin position="25"/>
        <end position="216"/>
    </location>
</feature>
<dbReference type="InterPro" id="IPR002014">
    <property type="entry name" value="VHS_dom"/>
</dbReference>
<dbReference type="GO" id="GO:0005768">
    <property type="term" value="C:endosome"/>
    <property type="evidence" value="ECO:0007669"/>
    <property type="project" value="TreeGrafter"/>
</dbReference>
<dbReference type="SMART" id="SM00288">
    <property type="entry name" value="VHS"/>
    <property type="match status" value="1"/>
</dbReference>
<evidence type="ECO:0000256" key="3">
    <source>
        <dbReference type="ARBA" id="ARBA00022927"/>
    </source>
</evidence>
<name>A0A3Q3F514_9LABR</name>
<dbReference type="Pfam" id="PF00790">
    <property type="entry name" value="VHS"/>
    <property type="match status" value="1"/>
</dbReference>
<reference evidence="6" key="1">
    <citation type="submission" date="2025-08" db="UniProtKB">
        <authorList>
            <consortium name="Ensembl"/>
        </authorList>
    </citation>
    <scope>IDENTIFICATION</scope>
</reference>
<dbReference type="Ensembl" id="ENSLBET00000015611.1">
    <property type="protein sequence ID" value="ENSLBEP00000014714.1"/>
    <property type="gene ID" value="ENSLBEG00000011472.1"/>
</dbReference>
<protein>
    <submittedName>
        <fullName evidence="6">Target of myb1 membrane trafficking protein</fullName>
    </submittedName>
</protein>
<feature type="signal peptide" evidence="4">
    <location>
        <begin position="1"/>
        <end position="24"/>
    </location>
</feature>
<dbReference type="GO" id="GO:0015031">
    <property type="term" value="P:protein transport"/>
    <property type="evidence" value="ECO:0007669"/>
    <property type="project" value="UniProtKB-KW"/>
</dbReference>
<evidence type="ECO:0000313" key="7">
    <source>
        <dbReference type="Proteomes" id="UP000261660"/>
    </source>
</evidence>
<keyword evidence="3" id="KW-0653">Protein transport</keyword>
<organism evidence="6 7">
    <name type="scientific">Labrus bergylta</name>
    <name type="common">ballan wrasse</name>
    <dbReference type="NCBI Taxonomy" id="56723"/>
    <lineage>
        <taxon>Eukaryota</taxon>
        <taxon>Metazoa</taxon>
        <taxon>Chordata</taxon>
        <taxon>Craniata</taxon>
        <taxon>Vertebrata</taxon>
        <taxon>Euteleostomi</taxon>
        <taxon>Actinopterygii</taxon>
        <taxon>Neopterygii</taxon>
        <taxon>Teleostei</taxon>
        <taxon>Neoteleostei</taxon>
        <taxon>Acanthomorphata</taxon>
        <taxon>Eupercaria</taxon>
        <taxon>Labriformes</taxon>
        <taxon>Labridae</taxon>
        <taxon>Labrus</taxon>
    </lineage>
</organism>
<dbReference type="Gene3D" id="1.25.40.90">
    <property type="match status" value="1"/>
</dbReference>
<dbReference type="GO" id="GO:0016020">
    <property type="term" value="C:membrane"/>
    <property type="evidence" value="ECO:0007669"/>
    <property type="project" value="TreeGrafter"/>
</dbReference>
<evidence type="ECO:0000256" key="4">
    <source>
        <dbReference type="SAM" id="SignalP"/>
    </source>
</evidence>
<evidence type="ECO:0000313" key="6">
    <source>
        <dbReference type="Ensembl" id="ENSLBEP00000014714.1"/>
    </source>
</evidence>
<keyword evidence="7" id="KW-1185">Reference proteome</keyword>
<evidence type="ECO:0000256" key="2">
    <source>
        <dbReference type="ARBA" id="ARBA00022448"/>
    </source>
</evidence>
<dbReference type="InterPro" id="IPR008942">
    <property type="entry name" value="ENTH_VHS"/>
</dbReference>
<comment type="similarity">
    <text evidence="1">Belongs to the TOM1 family.</text>
</comment>
<reference evidence="6" key="2">
    <citation type="submission" date="2025-09" db="UniProtKB">
        <authorList>
            <consortium name="Ensembl"/>
        </authorList>
    </citation>
    <scope>IDENTIFICATION</scope>
</reference>
<keyword evidence="2" id="KW-0813">Transport</keyword>
<proteinExistence type="inferred from homology"/>
<dbReference type="FunFam" id="1.25.40.90:FF:000003">
    <property type="entry name" value="TOM1-like protein 2 isoform X1"/>
    <property type="match status" value="1"/>
</dbReference>
<evidence type="ECO:0000256" key="1">
    <source>
        <dbReference type="ARBA" id="ARBA00007708"/>
    </source>
</evidence>
<feature type="domain" description="VHS" evidence="5">
    <location>
        <begin position="30"/>
        <end position="162"/>
    </location>
</feature>
<dbReference type="GO" id="GO:0030276">
    <property type="term" value="F:clathrin binding"/>
    <property type="evidence" value="ECO:0007669"/>
    <property type="project" value="TreeGrafter"/>
</dbReference>
<dbReference type="GO" id="GO:0043130">
    <property type="term" value="F:ubiquitin binding"/>
    <property type="evidence" value="ECO:0007669"/>
    <property type="project" value="InterPro"/>
</dbReference>
<dbReference type="SUPFAM" id="SSF48464">
    <property type="entry name" value="ENTH/VHS domain"/>
    <property type="match status" value="1"/>
</dbReference>
<dbReference type="AlphaFoldDB" id="A0A3Q3F514"/>
<accession>A0A3Q3F514</accession>
<dbReference type="GO" id="GO:0035091">
    <property type="term" value="F:phosphatidylinositol binding"/>
    <property type="evidence" value="ECO:0007669"/>
    <property type="project" value="InterPro"/>
</dbReference>
<dbReference type="GeneTree" id="ENSGT00940000156865"/>
<evidence type="ECO:0000259" key="5">
    <source>
        <dbReference type="PROSITE" id="PS50179"/>
    </source>
</evidence>
<dbReference type="InParanoid" id="A0A3Q3F514"/>
<dbReference type="STRING" id="56723.ENSLBEP00000014714"/>
<dbReference type="PANTHER" id="PTHR13856:SF32">
    <property type="entry name" value="TARGET OF MYB1 MEMBRANE TRAFFICKING PROTEIN"/>
    <property type="match status" value="1"/>
</dbReference>